<keyword evidence="3" id="KW-0489">Methyltransferase</keyword>
<gene>
    <name evidence="3" type="ORF">Ga0074812_104278</name>
</gene>
<dbReference type="NCBIfam" id="NF041820">
    <property type="entry name" value="daptide_MTase"/>
    <property type="match status" value="1"/>
</dbReference>
<dbReference type="Gene3D" id="3.40.50.150">
    <property type="entry name" value="Vaccinia Virus protein VP39"/>
    <property type="match status" value="1"/>
</dbReference>
<dbReference type="GO" id="GO:0008168">
    <property type="term" value="F:methyltransferase activity"/>
    <property type="evidence" value="ECO:0007669"/>
    <property type="project" value="UniProtKB-KW"/>
</dbReference>
<feature type="region of interest" description="Disordered" evidence="1">
    <location>
        <begin position="294"/>
        <end position="316"/>
    </location>
</feature>
<feature type="region of interest" description="Disordered" evidence="1">
    <location>
        <begin position="8"/>
        <end position="36"/>
    </location>
</feature>
<dbReference type="CDD" id="cd02440">
    <property type="entry name" value="AdoMet_MTases"/>
    <property type="match status" value="1"/>
</dbReference>
<dbReference type="AlphaFoldDB" id="A0A0S4QI64"/>
<feature type="compositionally biased region" description="Low complexity" evidence="1">
    <location>
        <begin position="8"/>
        <end position="25"/>
    </location>
</feature>
<dbReference type="InterPro" id="IPR049690">
    <property type="entry name" value="Daptide_MTase"/>
</dbReference>
<reference evidence="4" key="1">
    <citation type="submission" date="2015-11" db="EMBL/GenBank/DDBJ databases">
        <authorList>
            <person name="Varghese N."/>
        </authorList>
    </citation>
    <scope>NUCLEOTIDE SEQUENCE [LARGE SCALE GENOMIC DNA]</scope>
    <source>
        <strain evidence="4">DSM 45899</strain>
    </source>
</reference>
<dbReference type="GO" id="GO:0032259">
    <property type="term" value="P:methylation"/>
    <property type="evidence" value="ECO:0007669"/>
    <property type="project" value="UniProtKB-KW"/>
</dbReference>
<dbReference type="Proteomes" id="UP000198802">
    <property type="component" value="Unassembled WGS sequence"/>
</dbReference>
<evidence type="ECO:0000313" key="3">
    <source>
        <dbReference type="EMBL" id="CUU55197.1"/>
    </source>
</evidence>
<dbReference type="InterPro" id="IPR041698">
    <property type="entry name" value="Methyltransf_25"/>
</dbReference>
<organism evidence="3 4">
    <name type="scientific">Parafrankia irregularis</name>
    <dbReference type="NCBI Taxonomy" id="795642"/>
    <lineage>
        <taxon>Bacteria</taxon>
        <taxon>Bacillati</taxon>
        <taxon>Actinomycetota</taxon>
        <taxon>Actinomycetes</taxon>
        <taxon>Frankiales</taxon>
        <taxon>Frankiaceae</taxon>
        <taxon>Parafrankia</taxon>
    </lineage>
</organism>
<dbReference type="RefSeq" id="WP_165615526.1">
    <property type="nucleotide sequence ID" value="NZ_FAOZ01000004.1"/>
</dbReference>
<keyword evidence="3" id="KW-0808">Transferase</keyword>
<dbReference type="SUPFAM" id="SSF53335">
    <property type="entry name" value="S-adenosyl-L-methionine-dependent methyltransferases"/>
    <property type="match status" value="1"/>
</dbReference>
<dbReference type="InterPro" id="IPR029063">
    <property type="entry name" value="SAM-dependent_MTases_sf"/>
</dbReference>
<accession>A0A0S4QI64</accession>
<evidence type="ECO:0000259" key="2">
    <source>
        <dbReference type="Pfam" id="PF13649"/>
    </source>
</evidence>
<evidence type="ECO:0000313" key="4">
    <source>
        <dbReference type="Proteomes" id="UP000198802"/>
    </source>
</evidence>
<dbReference type="EMBL" id="FAOZ01000004">
    <property type="protein sequence ID" value="CUU55197.1"/>
    <property type="molecule type" value="Genomic_DNA"/>
</dbReference>
<name>A0A0S4QI64_9ACTN</name>
<keyword evidence="4" id="KW-1185">Reference proteome</keyword>
<protein>
    <submittedName>
        <fullName evidence="3">Methyltransferase domain-containing protein</fullName>
    </submittedName>
</protein>
<evidence type="ECO:0000256" key="1">
    <source>
        <dbReference type="SAM" id="MobiDB-lite"/>
    </source>
</evidence>
<sequence length="316" mass="32981">MSAEAAVEATAVTATELATQATGPGPDRPGSDRPGTAGALIRMFGDALAVEDIYSERGSVLYDLLGGEDQHEISELLSALGGTRRSVLELAAGSGRLTLPMLRHGHDVVALEKSPMMLRLLGAKAAAAGHGDGPLTLVEGDMSRFDLGRRFDAVVLGATSVSLLDAAGRAAMFGAVRRHLAPTGMFLFSTLQMRRGPMLAQPVRENTHVLTVPAAGGPGGPGGSMVVLVEWIDGPGQQRLISAFRSEVDPAGTVDHRLFTSEVRLLDVADLERELAAAGLTVVGREQIAGGREPDRSTLLLRCVPSPDPDPDGARS</sequence>
<feature type="domain" description="Methyltransferase" evidence="2">
    <location>
        <begin position="87"/>
        <end position="184"/>
    </location>
</feature>
<dbReference type="Pfam" id="PF13649">
    <property type="entry name" value="Methyltransf_25"/>
    <property type="match status" value="1"/>
</dbReference>
<proteinExistence type="predicted"/>